<keyword evidence="3" id="KW-1185">Reference proteome</keyword>
<organism evidence="2 3">
    <name type="scientific">Potamilus streckersoni</name>
    <dbReference type="NCBI Taxonomy" id="2493646"/>
    <lineage>
        <taxon>Eukaryota</taxon>
        <taxon>Metazoa</taxon>
        <taxon>Spiralia</taxon>
        <taxon>Lophotrochozoa</taxon>
        <taxon>Mollusca</taxon>
        <taxon>Bivalvia</taxon>
        <taxon>Autobranchia</taxon>
        <taxon>Heteroconchia</taxon>
        <taxon>Palaeoheterodonta</taxon>
        <taxon>Unionida</taxon>
        <taxon>Unionoidea</taxon>
        <taxon>Unionidae</taxon>
        <taxon>Ambleminae</taxon>
        <taxon>Lampsilini</taxon>
        <taxon>Potamilus</taxon>
    </lineage>
</organism>
<gene>
    <name evidence="2" type="ORF">CHS0354_032477</name>
</gene>
<protein>
    <submittedName>
        <fullName evidence="2">Uncharacterized protein</fullName>
    </submittedName>
</protein>
<evidence type="ECO:0000313" key="2">
    <source>
        <dbReference type="EMBL" id="KAK3595963.1"/>
    </source>
</evidence>
<dbReference type="Proteomes" id="UP001195483">
    <property type="component" value="Unassembled WGS sequence"/>
</dbReference>
<feature type="region of interest" description="Disordered" evidence="1">
    <location>
        <begin position="45"/>
        <end position="67"/>
    </location>
</feature>
<dbReference type="EMBL" id="JAEAOA010001917">
    <property type="protein sequence ID" value="KAK3595963.1"/>
    <property type="molecule type" value="Genomic_DNA"/>
</dbReference>
<comment type="caution">
    <text evidence="2">The sequence shown here is derived from an EMBL/GenBank/DDBJ whole genome shotgun (WGS) entry which is preliminary data.</text>
</comment>
<evidence type="ECO:0000313" key="3">
    <source>
        <dbReference type="Proteomes" id="UP001195483"/>
    </source>
</evidence>
<dbReference type="AlphaFoldDB" id="A0AAE0VZ18"/>
<accession>A0AAE0VZ18</accession>
<reference evidence="2" key="3">
    <citation type="submission" date="2023-05" db="EMBL/GenBank/DDBJ databases">
        <authorList>
            <person name="Smith C.H."/>
        </authorList>
    </citation>
    <scope>NUCLEOTIDE SEQUENCE</scope>
    <source>
        <strain evidence="2">CHS0354</strain>
        <tissue evidence="2">Mantle</tissue>
    </source>
</reference>
<reference evidence="2" key="2">
    <citation type="journal article" date="2021" name="Genome Biol. Evol.">
        <title>Developing a high-quality reference genome for a parasitic bivalve with doubly uniparental inheritance (Bivalvia: Unionida).</title>
        <authorList>
            <person name="Smith C.H."/>
        </authorList>
    </citation>
    <scope>NUCLEOTIDE SEQUENCE</scope>
    <source>
        <strain evidence="2">CHS0354</strain>
        <tissue evidence="2">Mantle</tissue>
    </source>
</reference>
<evidence type="ECO:0000256" key="1">
    <source>
        <dbReference type="SAM" id="MobiDB-lite"/>
    </source>
</evidence>
<sequence>MRSEPVKERFAVKMNNRVNATKLCPKDTCTMLLYTCNKSQYIRQDDSQKRLDKSKRGKGAALSKQQAGDSTGWYISLNKVGHSKDRLHEKKTTVYKMPNWP</sequence>
<name>A0AAE0VZ18_9BIVA</name>
<proteinExistence type="predicted"/>
<reference evidence="2" key="1">
    <citation type="journal article" date="2021" name="Genome Biol. Evol.">
        <title>A High-Quality Reference Genome for a Parasitic Bivalve with Doubly Uniparental Inheritance (Bivalvia: Unionida).</title>
        <authorList>
            <person name="Smith C.H."/>
        </authorList>
    </citation>
    <scope>NUCLEOTIDE SEQUENCE</scope>
    <source>
        <strain evidence="2">CHS0354</strain>
    </source>
</reference>